<dbReference type="PANTHER" id="PTHR11607">
    <property type="entry name" value="ALPHA-MANNOSIDASE"/>
    <property type="match status" value="1"/>
</dbReference>
<dbReference type="GO" id="GO:0006491">
    <property type="term" value="P:N-glycan processing"/>
    <property type="evidence" value="ECO:0007669"/>
    <property type="project" value="TreeGrafter"/>
</dbReference>
<dbReference type="InterPro" id="IPR011682">
    <property type="entry name" value="Glyco_hydro_38_C"/>
</dbReference>
<dbReference type="GO" id="GO:0000139">
    <property type="term" value="C:Golgi membrane"/>
    <property type="evidence" value="ECO:0007669"/>
    <property type="project" value="TreeGrafter"/>
</dbReference>
<organism evidence="2">
    <name type="scientific">Arion vulgaris</name>
    <dbReference type="NCBI Taxonomy" id="1028688"/>
    <lineage>
        <taxon>Eukaryota</taxon>
        <taxon>Metazoa</taxon>
        <taxon>Spiralia</taxon>
        <taxon>Lophotrochozoa</taxon>
        <taxon>Mollusca</taxon>
        <taxon>Gastropoda</taxon>
        <taxon>Heterobranchia</taxon>
        <taxon>Euthyneura</taxon>
        <taxon>Panpulmonata</taxon>
        <taxon>Eupulmonata</taxon>
        <taxon>Stylommatophora</taxon>
        <taxon>Helicina</taxon>
        <taxon>Arionoidea</taxon>
        <taxon>Arionidae</taxon>
        <taxon>Arion</taxon>
    </lineage>
</organism>
<dbReference type="EMBL" id="HACG01015819">
    <property type="protein sequence ID" value="CEK62684.1"/>
    <property type="molecule type" value="Transcribed_RNA"/>
</dbReference>
<dbReference type="GO" id="GO:0004559">
    <property type="term" value="F:alpha-mannosidase activity"/>
    <property type="evidence" value="ECO:0007669"/>
    <property type="project" value="InterPro"/>
</dbReference>
<feature type="non-terminal residue" evidence="2">
    <location>
        <position position="1"/>
    </location>
</feature>
<evidence type="ECO:0000259" key="1">
    <source>
        <dbReference type="Pfam" id="PF07748"/>
    </source>
</evidence>
<protein>
    <recommendedName>
        <fullName evidence="1">Glycosyl hydrolase family 38 C-terminal domain-containing protein</fullName>
    </recommendedName>
</protein>
<dbReference type="InterPro" id="IPR050843">
    <property type="entry name" value="Glycosyl_Hydrlase_38"/>
</dbReference>
<dbReference type="SUPFAM" id="SSF74650">
    <property type="entry name" value="Galactose mutarotase-like"/>
    <property type="match status" value="1"/>
</dbReference>
<feature type="domain" description="Glycosyl hydrolase family 38 C-terminal" evidence="1">
    <location>
        <begin position="9"/>
        <end position="89"/>
    </location>
</feature>
<dbReference type="PANTHER" id="PTHR11607:SF3">
    <property type="entry name" value="LYSOSOMAL ALPHA-MANNOSIDASE"/>
    <property type="match status" value="1"/>
</dbReference>
<dbReference type="Gene3D" id="2.70.98.30">
    <property type="entry name" value="Golgi alpha-mannosidase II, domain 4"/>
    <property type="match status" value="1"/>
</dbReference>
<name>A0A0B6Z263_9EUPU</name>
<sequence length="93" mass="10462">AGVHIDNIVDISSDEWNNKELAMKIVTDVISPDTSLCVDLNGYQMNRKKWRSKFKIQGNFHPMTSMAYLTDEKMSRMTLVTSEAHGVASLNEG</sequence>
<dbReference type="InterPro" id="IPR011013">
    <property type="entry name" value="Gal_mutarotase_sf_dom"/>
</dbReference>
<gene>
    <name evidence="2" type="primary">ORF45889</name>
</gene>
<dbReference type="AlphaFoldDB" id="A0A0B6Z263"/>
<dbReference type="Pfam" id="PF07748">
    <property type="entry name" value="Glyco_hydro_38C"/>
    <property type="match status" value="1"/>
</dbReference>
<dbReference type="GO" id="GO:0006013">
    <property type="term" value="P:mannose metabolic process"/>
    <property type="evidence" value="ECO:0007669"/>
    <property type="project" value="InterPro"/>
</dbReference>
<proteinExistence type="predicted"/>
<reference evidence="2" key="1">
    <citation type="submission" date="2014-12" db="EMBL/GenBank/DDBJ databases">
        <title>Insight into the proteome of Arion vulgaris.</title>
        <authorList>
            <person name="Aradska J."/>
            <person name="Bulat T."/>
            <person name="Smidak R."/>
            <person name="Sarate P."/>
            <person name="Gangsoo J."/>
            <person name="Sialana F."/>
            <person name="Bilban M."/>
            <person name="Lubec G."/>
        </authorList>
    </citation>
    <scope>NUCLEOTIDE SEQUENCE</scope>
    <source>
        <tissue evidence="2">Skin</tissue>
    </source>
</reference>
<accession>A0A0B6Z263</accession>
<dbReference type="GO" id="GO:0030246">
    <property type="term" value="F:carbohydrate binding"/>
    <property type="evidence" value="ECO:0007669"/>
    <property type="project" value="InterPro"/>
</dbReference>
<evidence type="ECO:0000313" key="2">
    <source>
        <dbReference type="EMBL" id="CEK62684.1"/>
    </source>
</evidence>
<feature type="non-terminal residue" evidence="2">
    <location>
        <position position="93"/>
    </location>
</feature>